<dbReference type="SUPFAM" id="SSF52047">
    <property type="entry name" value="RNI-like"/>
    <property type="match status" value="1"/>
</dbReference>
<dbReference type="InterPro" id="IPR032675">
    <property type="entry name" value="LRR_dom_sf"/>
</dbReference>
<gene>
    <name evidence="1" type="ORF">CVT24_006380</name>
</gene>
<dbReference type="Proteomes" id="UP000284842">
    <property type="component" value="Unassembled WGS sequence"/>
</dbReference>
<evidence type="ECO:0008006" key="3">
    <source>
        <dbReference type="Google" id="ProtNLM"/>
    </source>
</evidence>
<dbReference type="OrthoDB" id="10570268at2759"/>
<dbReference type="Gene3D" id="3.80.10.10">
    <property type="entry name" value="Ribonuclease Inhibitor"/>
    <property type="match status" value="1"/>
</dbReference>
<dbReference type="AlphaFoldDB" id="A0A409WHT9"/>
<comment type="caution">
    <text evidence="1">The sequence shown here is derived from an EMBL/GenBank/DDBJ whole genome shotgun (WGS) entry which is preliminary data.</text>
</comment>
<dbReference type="InParanoid" id="A0A409WHT9"/>
<dbReference type="EMBL" id="NHTK01005480">
    <property type="protein sequence ID" value="PPQ78000.1"/>
    <property type="molecule type" value="Genomic_DNA"/>
</dbReference>
<proteinExistence type="predicted"/>
<evidence type="ECO:0000313" key="2">
    <source>
        <dbReference type="Proteomes" id="UP000284842"/>
    </source>
</evidence>
<organism evidence="1 2">
    <name type="scientific">Panaeolus cyanescens</name>
    <dbReference type="NCBI Taxonomy" id="181874"/>
    <lineage>
        <taxon>Eukaryota</taxon>
        <taxon>Fungi</taxon>
        <taxon>Dikarya</taxon>
        <taxon>Basidiomycota</taxon>
        <taxon>Agaricomycotina</taxon>
        <taxon>Agaricomycetes</taxon>
        <taxon>Agaricomycetidae</taxon>
        <taxon>Agaricales</taxon>
        <taxon>Agaricineae</taxon>
        <taxon>Galeropsidaceae</taxon>
        <taxon>Panaeolus</taxon>
    </lineage>
</organism>
<name>A0A409WHT9_9AGAR</name>
<keyword evidence="2" id="KW-1185">Reference proteome</keyword>
<sequence length="251" mass="28640">MAQICTGPAAGGSAREVLFVKHLSYHHRYDSSDLYFDDLSALIQHCPNLEDVFLGFNIHDSRQGQLSAFKQLPNLRRLHGDIGGITMAQMTVCPIFQNLTHLETYTSGEQFNFELLCSMKSLTHLSLTNPNLWDHVFVQGLQKILDRECGCHLLQVVILHSPPLEITDIRVVTLWRSLSGHGEKRWMDSINGKLRNWEFAEKIVLARKKGYMKFIPNQALHPAWLDKDVELSSEGQEWWGDAQFSSLGHGW</sequence>
<reference evidence="1 2" key="1">
    <citation type="journal article" date="2018" name="Evol. Lett.">
        <title>Horizontal gene cluster transfer increased hallucinogenic mushroom diversity.</title>
        <authorList>
            <person name="Reynolds H.T."/>
            <person name="Vijayakumar V."/>
            <person name="Gluck-Thaler E."/>
            <person name="Korotkin H.B."/>
            <person name="Matheny P.B."/>
            <person name="Slot J.C."/>
        </authorList>
    </citation>
    <scope>NUCLEOTIDE SEQUENCE [LARGE SCALE GENOMIC DNA]</scope>
    <source>
        <strain evidence="1 2">2629</strain>
    </source>
</reference>
<evidence type="ECO:0000313" key="1">
    <source>
        <dbReference type="EMBL" id="PPQ78000.1"/>
    </source>
</evidence>
<protein>
    <recommendedName>
        <fullName evidence="3">F-box domain-containing protein</fullName>
    </recommendedName>
</protein>
<accession>A0A409WHT9</accession>